<dbReference type="EC" id="2.7.13.3" evidence="3"/>
<evidence type="ECO:0000256" key="1">
    <source>
        <dbReference type="ARBA" id="ARBA00000085"/>
    </source>
</evidence>
<gene>
    <name evidence="10" type="ORF">H9Q76_02290</name>
</gene>
<dbReference type="SUPFAM" id="SSF55874">
    <property type="entry name" value="ATPase domain of HSP90 chaperone/DNA topoisomerase II/histidine kinase"/>
    <property type="match status" value="1"/>
</dbReference>
<dbReference type="PANTHER" id="PTHR45453:SF1">
    <property type="entry name" value="PHOSPHATE REGULON SENSOR PROTEIN PHOR"/>
    <property type="match status" value="1"/>
</dbReference>
<dbReference type="Proteomes" id="UP000515819">
    <property type="component" value="Chromosome"/>
</dbReference>
<keyword evidence="7" id="KW-0902">Two-component regulatory system</keyword>
<dbReference type="InterPro" id="IPR003661">
    <property type="entry name" value="HisK_dim/P_dom"/>
</dbReference>
<dbReference type="PANTHER" id="PTHR45453">
    <property type="entry name" value="PHOSPHATE REGULON SENSOR PROTEIN PHOR"/>
    <property type="match status" value="1"/>
</dbReference>
<evidence type="ECO:0000256" key="7">
    <source>
        <dbReference type="ARBA" id="ARBA00023012"/>
    </source>
</evidence>
<evidence type="ECO:0000256" key="3">
    <source>
        <dbReference type="ARBA" id="ARBA00012438"/>
    </source>
</evidence>
<sequence length="345" mass="39406">MQAKSYELQQFHKRFFIYGGIAYLVYAVFAALVLWLRGWQLWVTLLLGCLLLGSAYVAGRRSIGTMSRELRAIVDIMNQILEAPEQVPAEPYKQGELGELYTNLYKLVQALKESNRKEQEEKIFLRDIMSDISHQLKTPLASLTVFLDLLYDGRVPDVDKQKQMLLESKNQVSRMEWMVLSMLKLARIEAGAIQFEKHPCSLYAIVAQAKESVAYLTEKRGQQIDVQIDEKQMLVCDGDWLTEAIINLLKNASDYSSEQTTIHIWTEDNPMYTRIYVKDEGCGIAESELKNIFKRFYRINKAVNPNSVGIGLSLTKSIVEGMGGKISVRSEFGSYTQFILTFVHT</sequence>
<comment type="catalytic activity">
    <reaction evidence="1">
        <text>ATP + protein L-histidine = ADP + protein N-phospho-L-histidine.</text>
        <dbReference type="EC" id="2.7.13.3"/>
    </reaction>
</comment>
<organism evidence="10 11">
    <name type="scientific">Wujia chipingensis</name>
    <dbReference type="NCBI Taxonomy" id="2763670"/>
    <lineage>
        <taxon>Bacteria</taxon>
        <taxon>Bacillati</taxon>
        <taxon>Bacillota</taxon>
        <taxon>Clostridia</taxon>
        <taxon>Lachnospirales</taxon>
        <taxon>Lachnospiraceae</taxon>
        <taxon>Wujia</taxon>
    </lineage>
</organism>
<dbReference type="Gene3D" id="1.10.287.130">
    <property type="match status" value="1"/>
</dbReference>
<evidence type="ECO:0000256" key="4">
    <source>
        <dbReference type="ARBA" id="ARBA00022553"/>
    </source>
</evidence>
<dbReference type="CDD" id="cd00082">
    <property type="entry name" value="HisKA"/>
    <property type="match status" value="1"/>
</dbReference>
<name>A0A7G9FNM2_9FIRM</name>
<proteinExistence type="predicted"/>
<keyword evidence="8" id="KW-0472">Membrane</keyword>
<dbReference type="GO" id="GO:0000155">
    <property type="term" value="F:phosphorelay sensor kinase activity"/>
    <property type="evidence" value="ECO:0007669"/>
    <property type="project" value="InterPro"/>
</dbReference>
<evidence type="ECO:0000256" key="8">
    <source>
        <dbReference type="SAM" id="Phobius"/>
    </source>
</evidence>
<evidence type="ECO:0000256" key="6">
    <source>
        <dbReference type="ARBA" id="ARBA00022777"/>
    </source>
</evidence>
<keyword evidence="8" id="KW-1133">Transmembrane helix</keyword>
<dbReference type="RefSeq" id="WP_249321494.1">
    <property type="nucleotide sequence ID" value="NZ_CP060632.1"/>
</dbReference>
<dbReference type="InterPro" id="IPR036890">
    <property type="entry name" value="HATPase_C_sf"/>
</dbReference>
<dbReference type="InterPro" id="IPR004358">
    <property type="entry name" value="Sig_transdc_His_kin-like_C"/>
</dbReference>
<evidence type="ECO:0000313" key="11">
    <source>
        <dbReference type="Proteomes" id="UP000515819"/>
    </source>
</evidence>
<dbReference type="PROSITE" id="PS50109">
    <property type="entry name" value="HIS_KIN"/>
    <property type="match status" value="1"/>
</dbReference>
<evidence type="ECO:0000256" key="2">
    <source>
        <dbReference type="ARBA" id="ARBA00004370"/>
    </source>
</evidence>
<dbReference type="Pfam" id="PF00512">
    <property type="entry name" value="HisKA"/>
    <property type="match status" value="1"/>
</dbReference>
<dbReference type="KEGG" id="wcp:H9Q76_02290"/>
<dbReference type="GO" id="GO:0016036">
    <property type="term" value="P:cellular response to phosphate starvation"/>
    <property type="evidence" value="ECO:0007669"/>
    <property type="project" value="TreeGrafter"/>
</dbReference>
<feature type="transmembrane region" description="Helical" evidence="8">
    <location>
        <begin position="15"/>
        <end position="35"/>
    </location>
</feature>
<dbReference type="GO" id="GO:0005886">
    <property type="term" value="C:plasma membrane"/>
    <property type="evidence" value="ECO:0007669"/>
    <property type="project" value="TreeGrafter"/>
</dbReference>
<dbReference type="SUPFAM" id="SSF47384">
    <property type="entry name" value="Homodimeric domain of signal transducing histidine kinase"/>
    <property type="match status" value="1"/>
</dbReference>
<dbReference type="InterPro" id="IPR005467">
    <property type="entry name" value="His_kinase_dom"/>
</dbReference>
<dbReference type="SMART" id="SM00388">
    <property type="entry name" value="HisKA"/>
    <property type="match status" value="1"/>
</dbReference>
<protein>
    <recommendedName>
        <fullName evidence="3">histidine kinase</fullName>
        <ecNumber evidence="3">2.7.13.3</ecNumber>
    </recommendedName>
</protein>
<keyword evidence="8" id="KW-0812">Transmembrane</keyword>
<dbReference type="Gene3D" id="3.30.565.10">
    <property type="entry name" value="Histidine kinase-like ATPase, C-terminal domain"/>
    <property type="match status" value="1"/>
</dbReference>
<dbReference type="InterPro" id="IPR050351">
    <property type="entry name" value="BphY/WalK/GraS-like"/>
</dbReference>
<keyword evidence="5" id="KW-0808">Transferase</keyword>
<feature type="domain" description="Histidine kinase" evidence="9">
    <location>
        <begin position="131"/>
        <end position="345"/>
    </location>
</feature>
<feature type="transmembrane region" description="Helical" evidence="8">
    <location>
        <begin position="41"/>
        <end position="59"/>
    </location>
</feature>
<dbReference type="Pfam" id="PF02518">
    <property type="entry name" value="HATPase_c"/>
    <property type="match status" value="1"/>
</dbReference>
<dbReference type="InterPro" id="IPR036097">
    <property type="entry name" value="HisK_dim/P_sf"/>
</dbReference>
<evidence type="ECO:0000313" key="10">
    <source>
        <dbReference type="EMBL" id="QNM00154.1"/>
    </source>
</evidence>
<keyword evidence="6 10" id="KW-0418">Kinase</keyword>
<reference evidence="10 11" key="1">
    <citation type="submission" date="2020-08" db="EMBL/GenBank/DDBJ databases">
        <authorList>
            <person name="Liu C."/>
            <person name="Sun Q."/>
        </authorList>
    </citation>
    <scope>NUCLEOTIDE SEQUENCE [LARGE SCALE GENOMIC DNA]</scope>
    <source>
        <strain evidence="10 11">NSJ-4</strain>
    </source>
</reference>
<comment type="subcellular location">
    <subcellularLocation>
        <location evidence="2">Membrane</location>
    </subcellularLocation>
</comment>
<dbReference type="InterPro" id="IPR003594">
    <property type="entry name" value="HATPase_dom"/>
</dbReference>
<dbReference type="GO" id="GO:0004721">
    <property type="term" value="F:phosphoprotein phosphatase activity"/>
    <property type="evidence" value="ECO:0007669"/>
    <property type="project" value="TreeGrafter"/>
</dbReference>
<keyword evidence="4" id="KW-0597">Phosphoprotein</keyword>
<accession>A0A7G9FNM2</accession>
<evidence type="ECO:0000259" key="9">
    <source>
        <dbReference type="PROSITE" id="PS50109"/>
    </source>
</evidence>
<keyword evidence="11" id="KW-1185">Reference proteome</keyword>
<dbReference type="SMART" id="SM00387">
    <property type="entry name" value="HATPase_c"/>
    <property type="match status" value="1"/>
</dbReference>
<dbReference type="PRINTS" id="PR00344">
    <property type="entry name" value="BCTRLSENSOR"/>
</dbReference>
<dbReference type="AlphaFoldDB" id="A0A7G9FNM2"/>
<evidence type="ECO:0000256" key="5">
    <source>
        <dbReference type="ARBA" id="ARBA00022679"/>
    </source>
</evidence>
<dbReference type="EMBL" id="CP060632">
    <property type="protein sequence ID" value="QNM00154.1"/>
    <property type="molecule type" value="Genomic_DNA"/>
</dbReference>